<keyword evidence="2" id="KW-1185">Reference proteome</keyword>
<name>A0AAF0PT22_SOLVR</name>
<protein>
    <submittedName>
        <fullName evidence="1">Uncharacterized protein</fullName>
    </submittedName>
</protein>
<organism evidence="1 2">
    <name type="scientific">Solanum verrucosum</name>
    <dbReference type="NCBI Taxonomy" id="315347"/>
    <lineage>
        <taxon>Eukaryota</taxon>
        <taxon>Viridiplantae</taxon>
        <taxon>Streptophyta</taxon>
        <taxon>Embryophyta</taxon>
        <taxon>Tracheophyta</taxon>
        <taxon>Spermatophyta</taxon>
        <taxon>Magnoliopsida</taxon>
        <taxon>eudicotyledons</taxon>
        <taxon>Gunneridae</taxon>
        <taxon>Pentapetalae</taxon>
        <taxon>asterids</taxon>
        <taxon>lamiids</taxon>
        <taxon>Solanales</taxon>
        <taxon>Solanaceae</taxon>
        <taxon>Solanoideae</taxon>
        <taxon>Solaneae</taxon>
        <taxon>Solanum</taxon>
    </lineage>
</organism>
<evidence type="ECO:0000313" key="2">
    <source>
        <dbReference type="Proteomes" id="UP001234989"/>
    </source>
</evidence>
<dbReference type="Proteomes" id="UP001234989">
    <property type="component" value="Chromosome 1"/>
</dbReference>
<sequence length="138" mass="15542">MELKQGISLVNLVQRCNETYQRIESIGAFSGNILPSVWGSRKVNLCQDSSLGKPSIKGHTILIRRGCRPPSSTLPAYHEIMVGYVQVDLHSLGNVKYYERFDVQLEEREEETTKDLECGSACINVGSMKREIEVPLKE</sequence>
<reference evidence="1" key="1">
    <citation type="submission" date="2023-08" db="EMBL/GenBank/DDBJ databases">
        <title>A de novo genome assembly of Solanum verrucosum Schlechtendal, a Mexican diploid species geographically isolated from the other diploid A-genome species in potato relatives.</title>
        <authorList>
            <person name="Hosaka K."/>
        </authorList>
    </citation>
    <scope>NUCLEOTIDE SEQUENCE</scope>
    <source>
        <tissue evidence="1">Young leaves</tissue>
    </source>
</reference>
<dbReference type="EMBL" id="CP133612">
    <property type="protein sequence ID" value="WMV10589.1"/>
    <property type="molecule type" value="Genomic_DNA"/>
</dbReference>
<accession>A0AAF0PT22</accession>
<dbReference type="AlphaFoldDB" id="A0AAF0PT22"/>
<gene>
    <name evidence="1" type="ORF">MTR67_003974</name>
</gene>
<proteinExistence type="predicted"/>
<evidence type="ECO:0000313" key="1">
    <source>
        <dbReference type="EMBL" id="WMV10589.1"/>
    </source>
</evidence>